<dbReference type="AlphaFoldDB" id="A0AA88SMN7"/>
<accession>A0AA88SMN7</accession>
<gene>
    <name evidence="1" type="ORF">Q5P01_014251</name>
</gene>
<evidence type="ECO:0000313" key="1">
    <source>
        <dbReference type="EMBL" id="KAK2837039.1"/>
    </source>
</evidence>
<keyword evidence="2" id="KW-1185">Reference proteome</keyword>
<dbReference type="EMBL" id="JAUPFM010000011">
    <property type="protein sequence ID" value="KAK2837039.1"/>
    <property type="molecule type" value="Genomic_DNA"/>
</dbReference>
<protein>
    <submittedName>
        <fullName evidence="1">Uncharacterized protein</fullName>
    </submittedName>
</protein>
<name>A0AA88SMN7_CHASR</name>
<reference evidence="1" key="1">
    <citation type="submission" date="2023-07" db="EMBL/GenBank/DDBJ databases">
        <title>Chromosome-level Genome Assembly of Striped Snakehead (Channa striata).</title>
        <authorList>
            <person name="Liu H."/>
        </authorList>
    </citation>
    <scope>NUCLEOTIDE SEQUENCE</scope>
    <source>
        <strain evidence="1">Gz</strain>
        <tissue evidence="1">Muscle</tissue>
    </source>
</reference>
<proteinExistence type="predicted"/>
<evidence type="ECO:0000313" key="2">
    <source>
        <dbReference type="Proteomes" id="UP001187415"/>
    </source>
</evidence>
<organism evidence="1 2">
    <name type="scientific">Channa striata</name>
    <name type="common">Snakehead murrel</name>
    <name type="synonym">Ophicephalus striatus</name>
    <dbReference type="NCBI Taxonomy" id="64152"/>
    <lineage>
        <taxon>Eukaryota</taxon>
        <taxon>Metazoa</taxon>
        <taxon>Chordata</taxon>
        <taxon>Craniata</taxon>
        <taxon>Vertebrata</taxon>
        <taxon>Euteleostomi</taxon>
        <taxon>Actinopterygii</taxon>
        <taxon>Neopterygii</taxon>
        <taxon>Teleostei</taxon>
        <taxon>Neoteleostei</taxon>
        <taxon>Acanthomorphata</taxon>
        <taxon>Anabantaria</taxon>
        <taxon>Anabantiformes</taxon>
        <taxon>Channoidei</taxon>
        <taxon>Channidae</taxon>
        <taxon>Channa</taxon>
    </lineage>
</organism>
<comment type="caution">
    <text evidence="1">The sequence shown here is derived from an EMBL/GenBank/DDBJ whole genome shotgun (WGS) entry which is preliminary data.</text>
</comment>
<sequence>MVKRGMVRQLVCYRGAQLPLRHNSLQLRKRQSRARRGKHQSNKRRIRLVVPSPRLRQEPRPTRGRLPWGPASVEGIILPLCCCDRHYLFYVRVVDVQHEGDRVSSYPWAEQMEEMEVYEEDQSARSGDG</sequence>
<dbReference type="Proteomes" id="UP001187415">
    <property type="component" value="Unassembled WGS sequence"/>
</dbReference>